<gene>
    <name evidence="4" type="ORF">E3N88_26959</name>
</gene>
<dbReference type="OrthoDB" id="765176at2759"/>
<feature type="compositionally biased region" description="Polar residues" evidence="2">
    <location>
        <begin position="226"/>
        <end position="237"/>
    </location>
</feature>
<feature type="compositionally biased region" description="Basic and acidic residues" evidence="2">
    <location>
        <begin position="213"/>
        <end position="225"/>
    </location>
</feature>
<dbReference type="Proteomes" id="UP000326396">
    <property type="component" value="Linkage Group LG4"/>
</dbReference>
<evidence type="ECO:0000256" key="2">
    <source>
        <dbReference type="SAM" id="MobiDB-lite"/>
    </source>
</evidence>
<proteinExistence type="predicted"/>
<evidence type="ECO:0000313" key="4">
    <source>
        <dbReference type="EMBL" id="KAD4178368.1"/>
    </source>
</evidence>
<dbReference type="PANTHER" id="PTHR34452">
    <property type="entry name" value="MYOSIN HEAVY CHAIN-RELATED PROTEIN"/>
    <property type="match status" value="1"/>
</dbReference>
<keyword evidence="5" id="KW-1185">Reference proteome</keyword>
<dbReference type="PANTHER" id="PTHR34452:SF12">
    <property type="entry name" value="NT-TYPE C2 DOMAIN-CONTAINING PROTEIN"/>
    <property type="match status" value="1"/>
</dbReference>
<reference evidence="4 5" key="1">
    <citation type="submission" date="2019-05" db="EMBL/GenBank/DDBJ databases">
        <title>Mikania micrantha, genome provides insights into the molecular mechanism of rapid growth.</title>
        <authorList>
            <person name="Liu B."/>
        </authorList>
    </citation>
    <scope>NUCLEOTIDE SEQUENCE [LARGE SCALE GENOMIC DNA]</scope>
    <source>
        <strain evidence="4">NLD-2019</strain>
        <tissue evidence="4">Leaf</tissue>
    </source>
</reference>
<feature type="coiled-coil region" evidence="1">
    <location>
        <begin position="429"/>
        <end position="573"/>
    </location>
</feature>
<accession>A0A5N6MVG9</accession>
<feature type="region of interest" description="Disordered" evidence="2">
    <location>
        <begin position="152"/>
        <end position="267"/>
    </location>
</feature>
<dbReference type="InterPro" id="IPR019448">
    <property type="entry name" value="NT-C2"/>
</dbReference>
<evidence type="ECO:0000259" key="3">
    <source>
        <dbReference type="PROSITE" id="PS51840"/>
    </source>
</evidence>
<dbReference type="Pfam" id="PF10358">
    <property type="entry name" value="NT-C2"/>
    <property type="match status" value="1"/>
</dbReference>
<feature type="compositionally biased region" description="Low complexity" evidence="2">
    <location>
        <begin position="250"/>
        <end position="259"/>
    </location>
</feature>
<feature type="coiled-coil region" evidence="1">
    <location>
        <begin position="610"/>
        <end position="648"/>
    </location>
</feature>
<dbReference type="PROSITE" id="PS51840">
    <property type="entry name" value="C2_NT"/>
    <property type="match status" value="1"/>
</dbReference>
<dbReference type="AlphaFoldDB" id="A0A5N6MVG9"/>
<name>A0A5N6MVG9_9ASTR</name>
<sequence>MLARWRSEKNKIKGVFKLQFHATQLAQLGGEALMISMVPADVGKPTSKLEKVEVQDGSCYWEKPLYETVKFSQDPKTGKFHEKIYHFIVAKDSSRFGCVGEVSIDFASYADAIKRSSLSLPLKNANFAAVLHVSIQRLQGTADQRDIDGIENASHHDQSLRTLFGNSGGEGNIGRNPTENYGMGNDIKRDHQASMGSDIMLSNSDSSSGLDTPCEHEPKNPKLTHESSITIDKSSQWDLLDSSAPKLSTDDSSTSTLGETSEESSSDVMLENLKAKVAALTRQANVSELELQTLRKQIVKERKKGQDLSREVTTLREERNALKDECEKLKAEEVKVNGMLLIDQGDPWPLIEELRQELNHEKDLSSSLQLKLEETLESKAELLLALEMSKSKTMRSKSEMDDDEEQRELEAIVKEHSDAKETYLLEQKIIDLYSEVELYKRDKDELEMQMEQIALDYEIIKQENHDLSYKLERSQLQEQLKMQFECTSSYATLNELETQIDNLENDLKLKSEELSKSNHVIKELESYIKNLEEALKDQAHEFETDFDELVRLKTEQEQRAISAEDNLRKMKLQNANAATRLQDELRRLSQKMASTFEVNEKAAMKAMDDANKLRVEKQAIEDMLVKVKQDLQDLFDRFQEKLVFIEDQITLKSKQLEKIKKQVEHISEIHNLESERLKELATDCSENFFVHKEKDLQLEIKELERKFDVLVQNTKNPK</sequence>
<dbReference type="EMBL" id="SZYD01000014">
    <property type="protein sequence ID" value="KAD4178368.1"/>
    <property type="molecule type" value="Genomic_DNA"/>
</dbReference>
<keyword evidence="1" id="KW-0175">Coiled coil</keyword>
<feature type="coiled-coil region" evidence="1">
    <location>
        <begin position="270"/>
        <end position="371"/>
    </location>
</feature>
<evidence type="ECO:0000313" key="5">
    <source>
        <dbReference type="Proteomes" id="UP000326396"/>
    </source>
</evidence>
<feature type="domain" description="C2 NT-type" evidence="3">
    <location>
        <begin position="4"/>
        <end position="139"/>
    </location>
</feature>
<protein>
    <recommendedName>
        <fullName evidence="3">C2 NT-type domain-containing protein</fullName>
    </recommendedName>
</protein>
<comment type="caution">
    <text evidence="4">The sequence shown here is derived from an EMBL/GenBank/DDBJ whole genome shotgun (WGS) entry which is preliminary data.</text>
</comment>
<feature type="compositionally biased region" description="Low complexity" evidence="2">
    <location>
        <begin position="196"/>
        <end position="211"/>
    </location>
</feature>
<evidence type="ECO:0000256" key="1">
    <source>
        <dbReference type="SAM" id="Coils"/>
    </source>
</evidence>
<organism evidence="4 5">
    <name type="scientific">Mikania micrantha</name>
    <name type="common">bitter vine</name>
    <dbReference type="NCBI Taxonomy" id="192012"/>
    <lineage>
        <taxon>Eukaryota</taxon>
        <taxon>Viridiplantae</taxon>
        <taxon>Streptophyta</taxon>
        <taxon>Embryophyta</taxon>
        <taxon>Tracheophyta</taxon>
        <taxon>Spermatophyta</taxon>
        <taxon>Magnoliopsida</taxon>
        <taxon>eudicotyledons</taxon>
        <taxon>Gunneridae</taxon>
        <taxon>Pentapetalae</taxon>
        <taxon>asterids</taxon>
        <taxon>campanulids</taxon>
        <taxon>Asterales</taxon>
        <taxon>Asteraceae</taxon>
        <taxon>Asteroideae</taxon>
        <taxon>Heliantheae alliance</taxon>
        <taxon>Eupatorieae</taxon>
        <taxon>Mikania</taxon>
    </lineage>
</organism>